<dbReference type="InterPro" id="IPR058352">
    <property type="entry name" value="DUF8039"/>
</dbReference>
<dbReference type="EnsemblPlants" id="AES66405">
    <property type="protein sequence ID" value="AES66405"/>
    <property type="gene ID" value="MTR_2g068910"/>
</dbReference>
<accession>G7IH01</accession>
<dbReference type="EMBL" id="CM001218">
    <property type="protein sequence ID" value="AES66405.2"/>
    <property type="molecule type" value="Genomic_DNA"/>
</dbReference>
<dbReference type="PANTHER" id="PTHR33018">
    <property type="entry name" value="OS10G0338966 PROTEIN-RELATED"/>
    <property type="match status" value="1"/>
</dbReference>
<dbReference type="AlphaFoldDB" id="G7IH01"/>
<dbReference type="Proteomes" id="UP000002051">
    <property type="component" value="Chromosome 2"/>
</dbReference>
<name>G7IH01_MEDTR</name>
<reference evidence="3 5" key="2">
    <citation type="journal article" date="2014" name="BMC Genomics">
        <title>An improved genome release (version Mt4.0) for the model legume Medicago truncatula.</title>
        <authorList>
            <person name="Tang H."/>
            <person name="Krishnakumar V."/>
            <person name="Bidwell S."/>
            <person name="Rosen B."/>
            <person name="Chan A."/>
            <person name="Zhou S."/>
            <person name="Gentzbittel L."/>
            <person name="Childs K.L."/>
            <person name="Yandell M."/>
            <person name="Gundlach H."/>
            <person name="Mayer K.F."/>
            <person name="Schwartz D.C."/>
            <person name="Town C.D."/>
        </authorList>
    </citation>
    <scope>GENOME REANNOTATION</scope>
    <source>
        <strain evidence="4 5">cv. Jemalong A17</strain>
    </source>
</reference>
<evidence type="ECO:0000259" key="2">
    <source>
        <dbReference type="Pfam" id="PF26133"/>
    </source>
</evidence>
<protein>
    <recommendedName>
        <fullName evidence="2">DUF8039 domain-containing protein</fullName>
    </recommendedName>
</protein>
<proteinExistence type="predicted"/>
<feature type="region of interest" description="Disordered" evidence="1">
    <location>
        <begin position="263"/>
        <end position="288"/>
    </location>
</feature>
<reference evidence="3 5" key="1">
    <citation type="journal article" date="2011" name="Nature">
        <title>The Medicago genome provides insight into the evolution of rhizobial symbioses.</title>
        <authorList>
            <person name="Young N.D."/>
            <person name="Debelle F."/>
            <person name="Oldroyd G.E."/>
            <person name="Geurts R."/>
            <person name="Cannon S.B."/>
            <person name="Udvardi M.K."/>
            <person name="Benedito V.A."/>
            <person name="Mayer K.F."/>
            <person name="Gouzy J."/>
            <person name="Schoof H."/>
            <person name="Van de Peer Y."/>
            <person name="Proost S."/>
            <person name="Cook D.R."/>
            <person name="Meyers B.C."/>
            <person name="Spannagl M."/>
            <person name="Cheung F."/>
            <person name="De Mita S."/>
            <person name="Krishnakumar V."/>
            <person name="Gundlach H."/>
            <person name="Zhou S."/>
            <person name="Mudge J."/>
            <person name="Bharti A.K."/>
            <person name="Murray J.D."/>
            <person name="Naoumkina M.A."/>
            <person name="Rosen B."/>
            <person name="Silverstein K.A."/>
            <person name="Tang H."/>
            <person name="Rombauts S."/>
            <person name="Zhao P.X."/>
            <person name="Zhou P."/>
            <person name="Barbe V."/>
            <person name="Bardou P."/>
            <person name="Bechner M."/>
            <person name="Bellec A."/>
            <person name="Berger A."/>
            <person name="Berges H."/>
            <person name="Bidwell S."/>
            <person name="Bisseling T."/>
            <person name="Choisne N."/>
            <person name="Couloux A."/>
            <person name="Denny R."/>
            <person name="Deshpande S."/>
            <person name="Dai X."/>
            <person name="Doyle J.J."/>
            <person name="Dudez A.M."/>
            <person name="Farmer A.D."/>
            <person name="Fouteau S."/>
            <person name="Franken C."/>
            <person name="Gibelin C."/>
            <person name="Gish J."/>
            <person name="Goldstein S."/>
            <person name="Gonzalez A.J."/>
            <person name="Green P.J."/>
            <person name="Hallab A."/>
            <person name="Hartog M."/>
            <person name="Hua A."/>
            <person name="Humphray S.J."/>
            <person name="Jeong D.H."/>
            <person name="Jing Y."/>
            <person name="Jocker A."/>
            <person name="Kenton S.M."/>
            <person name="Kim D.J."/>
            <person name="Klee K."/>
            <person name="Lai H."/>
            <person name="Lang C."/>
            <person name="Lin S."/>
            <person name="Macmil S.L."/>
            <person name="Magdelenat G."/>
            <person name="Matthews L."/>
            <person name="McCorrison J."/>
            <person name="Monaghan E.L."/>
            <person name="Mun J.H."/>
            <person name="Najar F.Z."/>
            <person name="Nicholson C."/>
            <person name="Noirot C."/>
            <person name="O'Bleness M."/>
            <person name="Paule C.R."/>
            <person name="Poulain J."/>
            <person name="Prion F."/>
            <person name="Qin B."/>
            <person name="Qu C."/>
            <person name="Retzel E.F."/>
            <person name="Riddle C."/>
            <person name="Sallet E."/>
            <person name="Samain S."/>
            <person name="Samson N."/>
            <person name="Sanders I."/>
            <person name="Saurat O."/>
            <person name="Scarpelli C."/>
            <person name="Schiex T."/>
            <person name="Segurens B."/>
            <person name="Severin A.J."/>
            <person name="Sherrier D.J."/>
            <person name="Shi R."/>
            <person name="Sims S."/>
            <person name="Singer S.R."/>
            <person name="Sinharoy S."/>
            <person name="Sterck L."/>
            <person name="Viollet A."/>
            <person name="Wang B.B."/>
            <person name="Wang K."/>
            <person name="Wang M."/>
            <person name="Wang X."/>
            <person name="Warfsmann J."/>
            <person name="Weissenbach J."/>
            <person name="White D.D."/>
            <person name="White J.D."/>
            <person name="Wiley G.B."/>
            <person name="Wincker P."/>
            <person name="Xing Y."/>
            <person name="Yang L."/>
            <person name="Yao Z."/>
            <person name="Ying F."/>
            <person name="Zhai J."/>
            <person name="Zhou L."/>
            <person name="Zuber A."/>
            <person name="Denarie J."/>
            <person name="Dixon R.A."/>
            <person name="May G.D."/>
            <person name="Schwartz D.C."/>
            <person name="Rogers J."/>
            <person name="Quetier F."/>
            <person name="Town C.D."/>
            <person name="Roe B.A."/>
        </authorList>
    </citation>
    <scope>NUCLEOTIDE SEQUENCE [LARGE SCALE GENOMIC DNA]</scope>
    <source>
        <strain evidence="3">A17</strain>
        <strain evidence="4 5">cv. Jemalong A17</strain>
    </source>
</reference>
<reference evidence="4" key="3">
    <citation type="submission" date="2015-04" db="UniProtKB">
        <authorList>
            <consortium name="EnsemblPlants"/>
        </authorList>
    </citation>
    <scope>IDENTIFICATION</scope>
    <source>
        <strain evidence="4">cv. Jemalong A17</strain>
    </source>
</reference>
<dbReference type="PaxDb" id="3880-AES66405"/>
<feature type="region of interest" description="Disordered" evidence="1">
    <location>
        <begin position="132"/>
        <end position="158"/>
    </location>
</feature>
<dbReference type="PANTHER" id="PTHR33018:SF31">
    <property type="entry name" value="TRANSPOSASE, PTTA_EN_SPM, PLANT"/>
    <property type="match status" value="1"/>
</dbReference>
<gene>
    <name evidence="3" type="ordered locus">MTR_2g068910</name>
</gene>
<evidence type="ECO:0000256" key="1">
    <source>
        <dbReference type="SAM" id="MobiDB-lite"/>
    </source>
</evidence>
<dbReference type="Pfam" id="PF26133">
    <property type="entry name" value="DUF8039"/>
    <property type="match status" value="1"/>
</dbReference>
<feature type="compositionally biased region" description="Basic and acidic residues" evidence="1">
    <location>
        <begin position="263"/>
        <end position="272"/>
    </location>
</feature>
<organism evidence="3 5">
    <name type="scientific">Medicago truncatula</name>
    <name type="common">Barrel medic</name>
    <name type="synonym">Medicago tribuloides</name>
    <dbReference type="NCBI Taxonomy" id="3880"/>
    <lineage>
        <taxon>Eukaryota</taxon>
        <taxon>Viridiplantae</taxon>
        <taxon>Streptophyta</taxon>
        <taxon>Embryophyta</taxon>
        <taxon>Tracheophyta</taxon>
        <taxon>Spermatophyta</taxon>
        <taxon>Magnoliopsida</taxon>
        <taxon>eudicotyledons</taxon>
        <taxon>Gunneridae</taxon>
        <taxon>Pentapetalae</taxon>
        <taxon>rosids</taxon>
        <taxon>fabids</taxon>
        <taxon>Fabales</taxon>
        <taxon>Fabaceae</taxon>
        <taxon>Papilionoideae</taxon>
        <taxon>50 kb inversion clade</taxon>
        <taxon>NPAAA clade</taxon>
        <taxon>Hologalegina</taxon>
        <taxon>IRL clade</taxon>
        <taxon>Trifolieae</taxon>
        <taxon>Medicago</taxon>
    </lineage>
</organism>
<feature type="compositionally biased region" description="Basic and acidic residues" evidence="1">
    <location>
        <begin position="132"/>
        <end position="141"/>
    </location>
</feature>
<dbReference type="HOGENOM" id="CLU_763707_0_0_1"/>
<accession>A0A0C3V4W5</accession>
<evidence type="ECO:0000313" key="5">
    <source>
        <dbReference type="Proteomes" id="UP000002051"/>
    </source>
</evidence>
<keyword evidence="5" id="KW-1185">Reference proteome</keyword>
<evidence type="ECO:0000313" key="4">
    <source>
        <dbReference type="EnsemblPlants" id="AES66405"/>
    </source>
</evidence>
<evidence type="ECO:0000313" key="3">
    <source>
        <dbReference type="EMBL" id="AES66405.2"/>
    </source>
</evidence>
<feature type="domain" description="DUF8039" evidence="2">
    <location>
        <begin position="293"/>
        <end position="355"/>
    </location>
</feature>
<sequence length="363" mass="41389">MIYIRDVDRPTLYESLISPEEWETFKAKLNTIEFKLRETKSKEEDIDECLRWREGRVKKDGMVDESVQKIYEECVILSTTLNVREYSGRVRGMGLGATQTVLNKGRKKSEKNPSIRELLAIIQNLSSDLDQLKKERGKDSSRSQQDMHIPSDKDSGNIDVLKNIPELRETKSKEEDIDECLRWREGRVKKDGMVDESVQKIYEECVILSTTLNVREYSGRVRGMGLGATQTVLNKGRKKSEKNPSIRELLAIIQNLSSDLDQLKKERGKDSSRSQQDMHIPSDKDSGNIDVLKNIPEGISPCSLFLLSPTYRIVAKGMLHNILGDKLHHKPLPDGYLKVLVDIVLEQDAELPILDDVADIRLV</sequence>